<keyword evidence="2" id="KW-0732">Signal</keyword>
<protein>
    <submittedName>
        <fullName evidence="3">Uncharacterized protein</fullName>
    </submittedName>
</protein>
<sequence length="1162" mass="128034">MAVKVTPLMVVAVVVVVVVSQVTGVRSEEEFGAKIKPGTGKEDQNTHTSDLQQWRGDSDSDPKEANENSGEIELKHGQEAASVGKKIGKNTIPSVVGETKTRNRTRVETQATRTVPRAGCVTQCSQPTTRKAGDKNTAQSTLPARGVLTAPFSTSGAVVRDITTAAPPDTPPTPTLPQEKVAKNTEIRIDTSVFQITTVTPPPNYKLTKGEAKQRITGFAGLTLAPEDTDEGKGKLYKPFTLPAAPSSESWRVNKGTKGKNSHVAGLRESTGGGKQSVRENGVRRSGKRETEAERDTPHYWEYLHDREGSGRVHDSQSISKEVEKELPHRILASTQDIIEKSSLAGKGEAEVKEAPSGRQAVEEEQETDLRPGSSFSYVSFQRFPAKFQSSPGLDSESGGREDTDAPNLPQQPFQQQERHQTFSRTTSRSQHHNSRPSTFGFKTTPNPSRTTRTQIKVPRPSSRPKAISNIKFFQGGLEILEEDSDKQEEHSRGHPVLPLESLLEELEGEEEGRGKEDKEDVFFPTFDNFLREHGISDILKTNSRFSHEDEGDKNKEGPRRGSPGSTSHLKQPQVITDKVRDDEHLTRHNQRPRFSANHRQRFHSQANHNAPSHLSTSQPLVLPFPANQRTPRPSPANQKSPPEISINQGGTRDFSANKKPSQDFLANKEPPRDLSANQRLPRDFLPNKDQHRTSFRLIKEQRQNHHVTPSNAPANHEPKFHPSPKPSDVIGGRDLLPFLKEFPTSTTALPHHQQGQGKKRPSSTSSFSIGSPSGSFKSPPAGGPGPRGPNESFTLSGPPKDIIFKDLGDSTSPFLKSGPPKLLPPQGPLRPHQGPEGHLPVIPQGLNAVEFFPESFPDSQDRPSNVVKLEPHVVLNIPHQGRFEGLPPQDPFRPPSRPRGKRPEGSRGPPPPPPGARLVHHARAPGRNPRIQFSGRPDAIVKNPTGGIRSTRDSQHHLHAPGDFHAPQFIQPPLPRPQGKRNPLANPHGNTVSETRTPEFGPSHGITGEGHSFSPFPQGRDTPPRPPHRAREHSGGHISPHLELELFPPQFNTHNEPHNPLPHHHNPQPHHNHHHGPQPHPNALSPPHHHITIPSLSHPPRPEPQSFPSPHEQKGSQPSDLSQPLPDELSVKMSESHARLLRNMEYGVHGEPLDVWIPITN</sequence>
<feature type="compositionally biased region" description="Basic and acidic residues" evidence="1">
    <location>
        <begin position="33"/>
        <end position="45"/>
    </location>
</feature>
<feature type="compositionally biased region" description="Basic residues" evidence="1">
    <location>
        <begin position="1062"/>
        <end position="1078"/>
    </location>
</feature>
<evidence type="ECO:0000256" key="1">
    <source>
        <dbReference type="SAM" id="MobiDB-lite"/>
    </source>
</evidence>
<feature type="compositionally biased region" description="Polar residues" evidence="1">
    <location>
        <begin position="564"/>
        <end position="575"/>
    </location>
</feature>
<feature type="compositionally biased region" description="Basic and acidic residues" evidence="1">
    <location>
        <begin position="951"/>
        <end position="963"/>
    </location>
</feature>
<feature type="compositionally biased region" description="Basic and acidic residues" evidence="1">
    <location>
        <begin position="546"/>
        <end position="560"/>
    </location>
</feature>
<feature type="region of interest" description="Disordered" evidence="1">
    <location>
        <begin position="879"/>
        <end position="1134"/>
    </location>
</feature>
<feature type="compositionally biased region" description="Basic and acidic residues" evidence="1">
    <location>
        <begin position="1033"/>
        <end position="1045"/>
    </location>
</feature>
<feature type="compositionally biased region" description="Basic and acidic residues" evidence="1">
    <location>
        <begin position="277"/>
        <end position="299"/>
    </location>
</feature>
<feature type="compositionally biased region" description="Pro residues" evidence="1">
    <location>
        <begin position="889"/>
        <end position="898"/>
    </location>
</feature>
<evidence type="ECO:0000256" key="2">
    <source>
        <dbReference type="SAM" id="SignalP"/>
    </source>
</evidence>
<feature type="region of interest" description="Disordered" evidence="1">
    <location>
        <begin position="33"/>
        <end position="88"/>
    </location>
</feature>
<feature type="compositionally biased region" description="Polar residues" evidence="1">
    <location>
        <begin position="604"/>
        <end position="620"/>
    </location>
</feature>
<feature type="region of interest" description="Disordered" evidence="1">
    <location>
        <begin position="93"/>
        <end position="112"/>
    </location>
</feature>
<feature type="region of interest" description="Disordered" evidence="1">
    <location>
        <begin position="342"/>
        <end position="467"/>
    </location>
</feature>
<name>A0AAW0UGA6_SCYPA</name>
<feature type="region of interest" description="Disordered" evidence="1">
    <location>
        <begin position="480"/>
        <end position="502"/>
    </location>
</feature>
<feature type="compositionally biased region" description="Basic and acidic residues" evidence="1">
    <location>
        <begin position="681"/>
        <end position="704"/>
    </location>
</feature>
<proteinExistence type="predicted"/>
<comment type="caution">
    <text evidence="3">The sequence shown here is derived from an EMBL/GenBank/DDBJ whole genome shotgun (WGS) entry which is preliminary data.</text>
</comment>
<organism evidence="3 4">
    <name type="scientific">Scylla paramamosain</name>
    <name type="common">Mud crab</name>
    <dbReference type="NCBI Taxonomy" id="85552"/>
    <lineage>
        <taxon>Eukaryota</taxon>
        <taxon>Metazoa</taxon>
        <taxon>Ecdysozoa</taxon>
        <taxon>Arthropoda</taxon>
        <taxon>Crustacea</taxon>
        <taxon>Multicrustacea</taxon>
        <taxon>Malacostraca</taxon>
        <taxon>Eumalacostraca</taxon>
        <taxon>Eucarida</taxon>
        <taxon>Decapoda</taxon>
        <taxon>Pleocyemata</taxon>
        <taxon>Brachyura</taxon>
        <taxon>Eubrachyura</taxon>
        <taxon>Portunoidea</taxon>
        <taxon>Portunidae</taxon>
        <taxon>Portuninae</taxon>
        <taxon>Scylla</taxon>
    </lineage>
</organism>
<feature type="compositionally biased region" description="Basic and acidic residues" evidence="1">
    <location>
        <begin position="578"/>
        <end position="587"/>
    </location>
</feature>
<feature type="region of interest" description="Disordered" evidence="1">
    <location>
        <begin position="248"/>
        <end position="299"/>
    </location>
</feature>
<feature type="region of interest" description="Disordered" evidence="1">
    <location>
        <begin position="542"/>
        <end position="844"/>
    </location>
</feature>
<accession>A0AAW0UGA6</accession>
<keyword evidence="4" id="KW-1185">Reference proteome</keyword>
<gene>
    <name evidence="3" type="ORF">O3P69_004725</name>
</gene>
<dbReference type="Proteomes" id="UP001487740">
    <property type="component" value="Unassembled WGS sequence"/>
</dbReference>
<feature type="compositionally biased region" description="Polar residues" evidence="1">
    <location>
        <begin position="744"/>
        <end position="757"/>
    </location>
</feature>
<feature type="compositionally biased region" description="Basic residues" evidence="1">
    <location>
        <begin position="588"/>
        <end position="603"/>
    </location>
</feature>
<dbReference type="EMBL" id="JARAKH010000014">
    <property type="protein sequence ID" value="KAK8397202.1"/>
    <property type="molecule type" value="Genomic_DNA"/>
</dbReference>
<feature type="compositionally biased region" description="Basic and acidic residues" evidence="1">
    <location>
        <begin position="56"/>
        <end position="78"/>
    </location>
</feature>
<dbReference type="AlphaFoldDB" id="A0AAW0UGA6"/>
<evidence type="ECO:0000313" key="3">
    <source>
        <dbReference type="EMBL" id="KAK8397202.1"/>
    </source>
</evidence>
<feature type="signal peptide" evidence="2">
    <location>
        <begin position="1"/>
        <end position="27"/>
    </location>
</feature>
<reference evidence="3 4" key="1">
    <citation type="submission" date="2023-03" db="EMBL/GenBank/DDBJ databases">
        <title>High-quality genome of Scylla paramamosain provides insights in environmental adaptation.</title>
        <authorList>
            <person name="Zhang L."/>
        </authorList>
    </citation>
    <scope>NUCLEOTIDE SEQUENCE [LARGE SCALE GENOMIC DNA]</scope>
    <source>
        <strain evidence="3">LZ_2023a</strain>
        <tissue evidence="3">Muscle</tissue>
    </source>
</reference>
<feature type="compositionally biased region" description="Polar residues" evidence="1">
    <location>
        <begin position="436"/>
        <end position="455"/>
    </location>
</feature>
<feature type="compositionally biased region" description="Pro residues" evidence="1">
    <location>
        <begin position="1098"/>
        <end position="1108"/>
    </location>
</feature>
<evidence type="ECO:0000313" key="4">
    <source>
        <dbReference type="Proteomes" id="UP001487740"/>
    </source>
</evidence>
<feature type="compositionally biased region" description="Low complexity" evidence="1">
    <location>
        <begin position="763"/>
        <end position="781"/>
    </location>
</feature>
<feature type="chain" id="PRO_5043878159" evidence="2">
    <location>
        <begin position="28"/>
        <end position="1162"/>
    </location>
</feature>
<feature type="compositionally biased region" description="Polar residues" evidence="1">
    <location>
        <begin position="628"/>
        <end position="651"/>
    </location>
</feature>